<sequence length="419" mass="43227">ADADADDADADYLDPALGTTKKRKVPAHAPGTQPDASSPHPDRTSPQPPPAPRRILASTRVGLARKELLRARKHRLAAALGALAHGDSLALDTALAAHHPLLVRSARAEGGMRPARRRPRRPVRAWQQSSAVTAGAGMRFPSSEFTFACPCATADRLVAMREEVAVLQRRIEAELARQAARAEEAARAAEAARVAAKPRKTRSNANGAADVAAPTTAAAAAAAATVAATAPAPAGKRGKKKKRSALANASNPHHLRNYVPSRLPNQAPSASTTDLLSPLPVRFLSAGSAGALVSPAEEWICPTCEYRLFYGDEGAYRLAIRNRKKILKRRRRARERAAAAASGKARAGPGPGPGPDAGGEDEELTGEEDGEGEEEVVAYAGADTGPGGGGGGGGAERQGVGQGAGAGRGGGRLRTKGGK</sequence>
<comment type="caution">
    <text evidence="1">The sequence shown here is derived from an EMBL/GenBank/DDBJ whole genome shotgun (WGS) entry which is preliminary data.</text>
</comment>
<evidence type="ECO:0000313" key="1">
    <source>
        <dbReference type="EMBL" id="KAI0026414.1"/>
    </source>
</evidence>
<feature type="non-terminal residue" evidence="1">
    <location>
        <position position="1"/>
    </location>
</feature>
<protein>
    <submittedName>
        <fullName evidence="1">Uncharacterized protein</fullName>
    </submittedName>
</protein>
<dbReference type="EMBL" id="MU274606">
    <property type="protein sequence ID" value="KAI0026414.1"/>
    <property type="molecule type" value="Genomic_DNA"/>
</dbReference>
<reference evidence="1" key="1">
    <citation type="submission" date="2021-02" db="EMBL/GenBank/DDBJ databases">
        <authorList>
            <consortium name="DOE Joint Genome Institute"/>
            <person name="Ahrendt S."/>
            <person name="Looney B.P."/>
            <person name="Miyauchi S."/>
            <person name="Morin E."/>
            <person name="Drula E."/>
            <person name="Courty P.E."/>
            <person name="Chicoki N."/>
            <person name="Fauchery L."/>
            <person name="Kohler A."/>
            <person name="Kuo A."/>
            <person name="Labutti K."/>
            <person name="Pangilinan J."/>
            <person name="Lipzen A."/>
            <person name="Riley R."/>
            <person name="Andreopoulos W."/>
            <person name="He G."/>
            <person name="Johnson J."/>
            <person name="Barry K.W."/>
            <person name="Grigoriev I.V."/>
            <person name="Nagy L."/>
            <person name="Hibbett D."/>
            <person name="Henrissat B."/>
            <person name="Matheny P.B."/>
            <person name="Labbe J."/>
            <person name="Martin F."/>
        </authorList>
    </citation>
    <scope>NUCLEOTIDE SEQUENCE</scope>
    <source>
        <strain evidence="1">EC-137</strain>
    </source>
</reference>
<gene>
    <name evidence="1" type="ORF">K488DRAFT_92625</name>
</gene>
<proteinExistence type="predicted"/>
<organism evidence="1 2">
    <name type="scientific">Vararia minispora EC-137</name>
    <dbReference type="NCBI Taxonomy" id="1314806"/>
    <lineage>
        <taxon>Eukaryota</taxon>
        <taxon>Fungi</taxon>
        <taxon>Dikarya</taxon>
        <taxon>Basidiomycota</taxon>
        <taxon>Agaricomycotina</taxon>
        <taxon>Agaricomycetes</taxon>
        <taxon>Russulales</taxon>
        <taxon>Lachnocladiaceae</taxon>
        <taxon>Vararia</taxon>
    </lineage>
</organism>
<evidence type="ECO:0000313" key="2">
    <source>
        <dbReference type="Proteomes" id="UP000814128"/>
    </source>
</evidence>
<keyword evidence="2" id="KW-1185">Reference proteome</keyword>
<dbReference type="Proteomes" id="UP000814128">
    <property type="component" value="Unassembled WGS sequence"/>
</dbReference>
<reference evidence="1" key="2">
    <citation type="journal article" date="2022" name="New Phytol.">
        <title>Evolutionary transition to the ectomycorrhizal habit in the genomes of a hyperdiverse lineage of mushroom-forming fungi.</title>
        <authorList>
            <person name="Looney B."/>
            <person name="Miyauchi S."/>
            <person name="Morin E."/>
            <person name="Drula E."/>
            <person name="Courty P.E."/>
            <person name="Kohler A."/>
            <person name="Kuo A."/>
            <person name="LaButti K."/>
            <person name="Pangilinan J."/>
            <person name="Lipzen A."/>
            <person name="Riley R."/>
            <person name="Andreopoulos W."/>
            <person name="He G."/>
            <person name="Johnson J."/>
            <person name="Nolan M."/>
            <person name="Tritt A."/>
            <person name="Barry K.W."/>
            <person name="Grigoriev I.V."/>
            <person name="Nagy L.G."/>
            <person name="Hibbett D."/>
            <person name="Henrissat B."/>
            <person name="Matheny P.B."/>
            <person name="Labbe J."/>
            <person name="Martin F.M."/>
        </authorList>
    </citation>
    <scope>NUCLEOTIDE SEQUENCE</scope>
    <source>
        <strain evidence="1">EC-137</strain>
    </source>
</reference>
<accession>A0ACB8Q439</accession>
<name>A0ACB8Q439_9AGAM</name>